<feature type="domain" description="CheR-type methyltransferase" evidence="6">
    <location>
        <begin position="10"/>
        <end position="270"/>
    </location>
</feature>
<sequence>MTGVADVDSLRTVRDWLRESCGIHYPDRKFDLFRQRMDRVLRQCEISDYDELARRLVEKADNGVRLATTHAASTNHTFFFREQQILDVFRDEILPSLAVHDDIRIWSAASSTGDEAYTLAIIAAEAMGMTAAQKKLAILGTDISAPVVAQSETGVYGPSHLGKLPADLRARYFSPVGMQQYQVAQGLRRICTFRRMNLKALPYPFQKQFHTIFCRNILYYFDRDTQRQILMALYQVTVPGGWLLTSVTESVRDLKTDWQPVSTGVYRKPG</sequence>
<protein>
    <recommendedName>
        <fullName evidence="2">protein-glutamate O-methyltransferase</fullName>
        <ecNumber evidence="2">2.1.1.80</ecNumber>
    </recommendedName>
</protein>
<dbReference type="SUPFAM" id="SSF53335">
    <property type="entry name" value="S-adenosyl-L-methionine-dependent methyltransferases"/>
    <property type="match status" value="1"/>
</dbReference>
<organism evidence="7 8">
    <name type="scientific">Rhodovulum bhavnagarense</name>
    <dbReference type="NCBI Taxonomy" id="992286"/>
    <lineage>
        <taxon>Bacteria</taxon>
        <taxon>Pseudomonadati</taxon>
        <taxon>Pseudomonadota</taxon>
        <taxon>Alphaproteobacteria</taxon>
        <taxon>Rhodobacterales</taxon>
        <taxon>Paracoccaceae</taxon>
        <taxon>Rhodovulum</taxon>
    </lineage>
</organism>
<keyword evidence="4 7" id="KW-0808">Transferase</keyword>
<name>A0A4R2REU5_9RHOB</name>
<evidence type="ECO:0000256" key="4">
    <source>
        <dbReference type="ARBA" id="ARBA00022679"/>
    </source>
</evidence>
<comment type="catalytic activity">
    <reaction evidence="1">
        <text>L-glutamyl-[protein] + S-adenosyl-L-methionine = [protein]-L-glutamate 5-O-methyl ester + S-adenosyl-L-homocysteine</text>
        <dbReference type="Rhea" id="RHEA:24452"/>
        <dbReference type="Rhea" id="RHEA-COMP:10208"/>
        <dbReference type="Rhea" id="RHEA-COMP:10311"/>
        <dbReference type="ChEBI" id="CHEBI:29973"/>
        <dbReference type="ChEBI" id="CHEBI:57856"/>
        <dbReference type="ChEBI" id="CHEBI:59789"/>
        <dbReference type="ChEBI" id="CHEBI:82795"/>
        <dbReference type="EC" id="2.1.1.80"/>
    </reaction>
</comment>
<dbReference type="InterPro" id="IPR022642">
    <property type="entry name" value="CheR_C"/>
</dbReference>
<dbReference type="GO" id="GO:0032259">
    <property type="term" value="P:methylation"/>
    <property type="evidence" value="ECO:0007669"/>
    <property type="project" value="UniProtKB-KW"/>
</dbReference>
<dbReference type="InterPro" id="IPR022641">
    <property type="entry name" value="CheR_N"/>
</dbReference>
<evidence type="ECO:0000256" key="3">
    <source>
        <dbReference type="ARBA" id="ARBA00022603"/>
    </source>
</evidence>
<keyword evidence="3 7" id="KW-0489">Methyltransferase</keyword>
<dbReference type="PANTHER" id="PTHR24422">
    <property type="entry name" value="CHEMOTAXIS PROTEIN METHYLTRANSFERASE"/>
    <property type="match status" value="1"/>
</dbReference>
<evidence type="ECO:0000256" key="1">
    <source>
        <dbReference type="ARBA" id="ARBA00001541"/>
    </source>
</evidence>
<dbReference type="AlphaFoldDB" id="A0A4R2REU5"/>
<gene>
    <name evidence="7" type="ORF">EV663_10591</name>
</gene>
<dbReference type="PROSITE" id="PS50123">
    <property type="entry name" value="CHER"/>
    <property type="match status" value="1"/>
</dbReference>
<dbReference type="Gene3D" id="1.10.155.10">
    <property type="entry name" value="Chemotaxis receptor methyltransferase CheR, N-terminal domain"/>
    <property type="match status" value="1"/>
</dbReference>
<dbReference type="PANTHER" id="PTHR24422:SF19">
    <property type="entry name" value="CHEMOTAXIS PROTEIN METHYLTRANSFERASE"/>
    <property type="match status" value="1"/>
</dbReference>
<dbReference type="InterPro" id="IPR029063">
    <property type="entry name" value="SAM-dependent_MTases_sf"/>
</dbReference>
<reference evidence="7 8" key="1">
    <citation type="submission" date="2019-03" db="EMBL/GenBank/DDBJ databases">
        <title>Genomic Encyclopedia of Type Strains, Phase IV (KMG-IV): sequencing the most valuable type-strain genomes for metagenomic binning, comparative biology and taxonomic classification.</title>
        <authorList>
            <person name="Goeker M."/>
        </authorList>
    </citation>
    <scope>NUCLEOTIDE SEQUENCE [LARGE SCALE GENOMIC DNA]</scope>
    <source>
        <strain evidence="7 8">DSM 24766</strain>
    </source>
</reference>
<dbReference type="RefSeq" id="WP_132951156.1">
    <property type="nucleotide sequence ID" value="NZ_SLXU01000005.1"/>
</dbReference>
<dbReference type="PRINTS" id="PR00996">
    <property type="entry name" value="CHERMTFRASE"/>
</dbReference>
<evidence type="ECO:0000256" key="5">
    <source>
        <dbReference type="ARBA" id="ARBA00022691"/>
    </source>
</evidence>
<evidence type="ECO:0000313" key="7">
    <source>
        <dbReference type="EMBL" id="TCP61373.1"/>
    </source>
</evidence>
<dbReference type="Proteomes" id="UP000295050">
    <property type="component" value="Unassembled WGS sequence"/>
</dbReference>
<dbReference type="InterPro" id="IPR000780">
    <property type="entry name" value="CheR_MeTrfase"/>
</dbReference>
<dbReference type="GO" id="GO:0008983">
    <property type="term" value="F:protein-glutamate O-methyltransferase activity"/>
    <property type="evidence" value="ECO:0007669"/>
    <property type="project" value="UniProtKB-EC"/>
</dbReference>
<dbReference type="Pfam" id="PF01739">
    <property type="entry name" value="CheR"/>
    <property type="match status" value="1"/>
</dbReference>
<evidence type="ECO:0000313" key="8">
    <source>
        <dbReference type="Proteomes" id="UP000295050"/>
    </source>
</evidence>
<dbReference type="EMBL" id="SLXU01000005">
    <property type="protein sequence ID" value="TCP61373.1"/>
    <property type="molecule type" value="Genomic_DNA"/>
</dbReference>
<dbReference type="Gene3D" id="3.40.50.150">
    <property type="entry name" value="Vaccinia Virus protein VP39"/>
    <property type="match status" value="1"/>
</dbReference>
<keyword evidence="5" id="KW-0949">S-adenosyl-L-methionine</keyword>
<dbReference type="EC" id="2.1.1.80" evidence="2"/>
<dbReference type="InterPro" id="IPR050903">
    <property type="entry name" value="Bact_Chemotaxis_MeTrfase"/>
</dbReference>
<dbReference type="OrthoDB" id="9816309at2"/>
<comment type="caution">
    <text evidence="7">The sequence shown here is derived from an EMBL/GenBank/DDBJ whole genome shotgun (WGS) entry which is preliminary data.</text>
</comment>
<accession>A0A4R2REU5</accession>
<dbReference type="SMART" id="SM00138">
    <property type="entry name" value="MeTrc"/>
    <property type="match status" value="1"/>
</dbReference>
<keyword evidence="8" id="KW-1185">Reference proteome</keyword>
<evidence type="ECO:0000259" key="6">
    <source>
        <dbReference type="PROSITE" id="PS50123"/>
    </source>
</evidence>
<dbReference type="InterPro" id="IPR036804">
    <property type="entry name" value="CheR_N_sf"/>
</dbReference>
<proteinExistence type="predicted"/>
<dbReference type="Pfam" id="PF03705">
    <property type="entry name" value="CheR_N"/>
    <property type="match status" value="1"/>
</dbReference>
<dbReference type="SUPFAM" id="SSF47757">
    <property type="entry name" value="Chemotaxis receptor methyltransferase CheR, N-terminal domain"/>
    <property type="match status" value="1"/>
</dbReference>
<evidence type="ECO:0000256" key="2">
    <source>
        <dbReference type="ARBA" id="ARBA00012534"/>
    </source>
</evidence>